<feature type="region of interest" description="Disordered" evidence="1">
    <location>
        <begin position="303"/>
        <end position="359"/>
    </location>
</feature>
<organism evidence="2 3">
    <name type="scientific">Brassica napus</name>
    <name type="common">Rape</name>
    <dbReference type="NCBI Taxonomy" id="3708"/>
    <lineage>
        <taxon>Eukaryota</taxon>
        <taxon>Viridiplantae</taxon>
        <taxon>Streptophyta</taxon>
        <taxon>Embryophyta</taxon>
        <taxon>Tracheophyta</taxon>
        <taxon>Spermatophyta</taxon>
        <taxon>Magnoliopsida</taxon>
        <taxon>eudicotyledons</taxon>
        <taxon>Gunneridae</taxon>
        <taxon>Pentapetalae</taxon>
        <taxon>rosids</taxon>
        <taxon>malvids</taxon>
        <taxon>Brassicales</taxon>
        <taxon>Brassicaceae</taxon>
        <taxon>Brassiceae</taxon>
        <taxon>Brassica</taxon>
    </lineage>
</organism>
<proteinExistence type="predicted"/>
<evidence type="ECO:0008006" key="4">
    <source>
        <dbReference type="Google" id="ProtNLM"/>
    </source>
</evidence>
<feature type="non-terminal residue" evidence="2">
    <location>
        <position position="1"/>
    </location>
</feature>
<gene>
    <name evidence="2" type="ORF">HID58_072420</name>
</gene>
<dbReference type="Proteomes" id="UP000824890">
    <property type="component" value="Unassembled WGS sequence"/>
</dbReference>
<dbReference type="EMBL" id="JAGKQM010000016">
    <property type="protein sequence ID" value="KAH0875058.1"/>
    <property type="molecule type" value="Genomic_DNA"/>
</dbReference>
<feature type="region of interest" description="Disordered" evidence="1">
    <location>
        <begin position="48"/>
        <end position="78"/>
    </location>
</feature>
<feature type="compositionally biased region" description="Basic residues" evidence="1">
    <location>
        <begin position="325"/>
        <end position="338"/>
    </location>
</feature>
<name>A0ABQ7Z4E8_BRANA</name>
<dbReference type="PANTHER" id="PTHR31286:SF154">
    <property type="entry name" value="CCHC-TYPE DOMAIN-CONTAINING PROTEIN"/>
    <property type="match status" value="1"/>
</dbReference>
<feature type="compositionally biased region" description="Basic and acidic residues" evidence="1">
    <location>
        <begin position="345"/>
        <end position="354"/>
    </location>
</feature>
<sequence>LTITSNMDKDRESLQFWSSLLYSLADSDPKDGLFPEINSPIMVMSTSMATDVSPKPSNAPGDGDKAGQGKAISETGDKIIHEGATEETKNLGKRPRTNEARNIAEKRDIASILDCIIDNIRWMKHYVESQSMGPMLPLGMKMDFPAPWFPFSPPIFIMPRFVAFTPGETSGGNQQILSPWSPEFSPEQPQLSTVVVPVDFRGVPCLLFNRQSLSRIATAVGKPVSLAPETERKENFEVAKVWVRVDLLADLPKKIVSGFSNGRENEIDVSYPWLPKKCDKCGKFGHDQNLCPADTNAWRPKHQALNHHKPPPPSGRSRSRESKGRNRSRPSRSVRKQRLSQSESHGTENVKEADQVSTTVDASNDQVLAVVEVHGDSEVCIKNAITTDGSVSVSDPGNITSDLEKLLRTKEPIIPCASLNHERVSHEAMIDKGQQDEIKIDASNDVAKPSPSKQVVTLDRNMGFSTVHVYHEDDVSTSTALCGKDDTSEAPFFLVNNRKSSRKATKA</sequence>
<evidence type="ECO:0000256" key="1">
    <source>
        <dbReference type="SAM" id="MobiDB-lite"/>
    </source>
</evidence>
<protein>
    <recommendedName>
        <fullName evidence="4">CCHC-type domain-containing protein</fullName>
    </recommendedName>
</protein>
<comment type="caution">
    <text evidence="2">The sequence shown here is derived from an EMBL/GenBank/DDBJ whole genome shotgun (WGS) entry which is preliminary data.</text>
</comment>
<reference evidence="2 3" key="1">
    <citation type="submission" date="2021-05" db="EMBL/GenBank/DDBJ databases">
        <title>Genome Assembly of Synthetic Allotetraploid Brassica napus Reveals Homoeologous Exchanges between Subgenomes.</title>
        <authorList>
            <person name="Davis J.T."/>
        </authorList>
    </citation>
    <scope>NUCLEOTIDE SEQUENCE [LARGE SCALE GENOMIC DNA]</scope>
    <source>
        <strain evidence="3">cv. Da-Ae</strain>
        <tissue evidence="2">Seedling</tissue>
    </source>
</reference>
<accession>A0ABQ7Z4E8</accession>
<evidence type="ECO:0000313" key="2">
    <source>
        <dbReference type="EMBL" id="KAH0875058.1"/>
    </source>
</evidence>
<dbReference type="InterPro" id="IPR040256">
    <property type="entry name" value="At4g02000-like"/>
</dbReference>
<evidence type="ECO:0000313" key="3">
    <source>
        <dbReference type="Proteomes" id="UP000824890"/>
    </source>
</evidence>
<dbReference type="PANTHER" id="PTHR31286">
    <property type="entry name" value="GLYCINE-RICH CELL WALL STRUCTURAL PROTEIN 1.8-LIKE"/>
    <property type="match status" value="1"/>
</dbReference>
<keyword evidence="3" id="KW-1185">Reference proteome</keyword>